<evidence type="ECO:0008006" key="4">
    <source>
        <dbReference type="Google" id="ProtNLM"/>
    </source>
</evidence>
<feature type="compositionally biased region" description="Basic and acidic residues" evidence="1">
    <location>
        <begin position="39"/>
        <end position="57"/>
    </location>
</feature>
<reference evidence="3" key="1">
    <citation type="journal article" date="2017" name="Nat. Ecol. Evol.">
        <title>Genome expansion and lineage-specific genetic innovations in the forest pathogenic fungi Armillaria.</title>
        <authorList>
            <person name="Sipos G."/>
            <person name="Prasanna A.N."/>
            <person name="Walter M.C."/>
            <person name="O'Connor E."/>
            <person name="Balint B."/>
            <person name="Krizsan K."/>
            <person name="Kiss B."/>
            <person name="Hess J."/>
            <person name="Varga T."/>
            <person name="Slot J."/>
            <person name="Riley R."/>
            <person name="Boka B."/>
            <person name="Rigling D."/>
            <person name="Barry K."/>
            <person name="Lee J."/>
            <person name="Mihaltcheva S."/>
            <person name="LaButti K."/>
            <person name="Lipzen A."/>
            <person name="Waldron R."/>
            <person name="Moloney N.M."/>
            <person name="Sperisen C."/>
            <person name="Kredics L."/>
            <person name="Vagvoelgyi C."/>
            <person name="Patrignani A."/>
            <person name="Fitzpatrick D."/>
            <person name="Nagy I."/>
            <person name="Doyle S."/>
            <person name="Anderson J.B."/>
            <person name="Grigoriev I.V."/>
            <person name="Gueldener U."/>
            <person name="Muensterkoetter M."/>
            <person name="Nagy L.G."/>
        </authorList>
    </citation>
    <scope>NUCLEOTIDE SEQUENCE [LARGE SCALE GENOMIC DNA]</scope>
    <source>
        <strain evidence="3">C18/9</strain>
    </source>
</reference>
<feature type="region of interest" description="Disordered" evidence="1">
    <location>
        <begin position="1"/>
        <end position="64"/>
    </location>
</feature>
<organism evidence="2 3">
    <name type="scientific">Armillaria ostoyae</name>
    <name type="common">Armillaria root rot fungus</name>
    <dbReference type="NCBI Taxonomy" id="47428"/>
    <lineage>
        <taxon>Eukaryota</taxon>
        <taxon>Fungi</taxon>
        <taxon>Dikarya</taxon>
        <taxon>Basidiomycota</taxon>
        <taxon>Agaricomycotina</taxon>
        <taxon>Agaricomycetes</taxon>
        <taxon>Agaricomycetidae</taxon>
        <taxon>Agaricales</taxon>
        <taxon>Marasmiineae</taxon>
        <taxon>Physalacriaceae</taxon>
        <taxon>Armillaria</taxon>
    </lineage>
</organism>
<keyword evidence="3" id="KW-1185">Reference proteome</keyword>
<dbReference type="SUPFAM" id="SSF56672">
    <property type="entry name" value="DNA/RNA polymerases"/>
    <property type="match status" value="1"/>
</dbReference>
<protein>
    <recommendedName>
        <fullName evidence="4">Reverse transcriptase domain-containing protein</fullName>
    </recommendedName>
</protein>
<dbReference type="STRING" id="47428.A0A284S1D5"/>
<dbReference type="OrthoDB" id="3254233at2759"/>
<dbReference type="EMBL" id="FUEG01000025">
    <property type="protein sequence ID" value="SJL14814.1"/>
    <property type="molecule type" value="Genomic_DNA"/>
</dbReference>
<dbReference type="AlphaFoldDB" id="A0A284S1D5"/>
<evidence type="ECO:0000313" key="3">
    <source>
        <dbReference type="Proteomes" id="UP000219338"/>
    </source>
</evidence>
<gene>
    <name evidence="2" type="ORF">ARMOST_18285</name>
</gene>
<name>A0A284S1D5_ARMOS</name>
<dbReference type="InterPro" id="IPR043502">
    <property type="entry name" value="DNA/RNA_pol_sf"/>
</dbReference>
<sequence length="379" mass="42775">MHADDGTQVFAPPQTESADTSTSAQVAREDTRSPLVPAESERSQEVLEGRGRFERMGGKGGDWEEGEVGYTPRYKRGFVFSDSDTGRSRAAGCTEFELPVPRPPAKEFANVEAIKTIEEHPQLFAIMTPIKINVLEKHLETHPNQIFVQSVMTALREGFWPWANTHHDEEFPITWDNGRMNPRSEMEQKFICRYRDEEVAAGRFSEPFGPDILPGMYSTPVHVVPKPHSEEFRMVSNMSAGTYAPNHMILHSDIAGSRLDSLHTLFAAILRYRRRSPANAEKTLVVFKSDVSKAYRLCPMHPLWQLKQIVTTGYLTSEQKAAGETEVLTRTVDRNNNFGGHGSGRVWYSVNGLVTWIAINVEDIEDLGCYMDDDFSFDD</sequence>
<feature type="compositionally biased region" description="Polar residues" evidence="1">
    <location>
        <begin position="14"/>
        <end position="25"/>
    </location>
</feature>
<evidence type="ECO:0000313" key="2">
    <source>
        <dbReference type="EMBL" id="SJL14814.1"/>
    </source>
</evidence>
<dbReference type="Proteomes" id="UP000219338">
    <property type="component" value="Unassembled WGS sequence"/>
</dbReference>
<proteinExistence type="predicted"/>
<accession>A0A284S1D5</accession>
<evidence type="ECO:0000256" key="1">
    <source>
        <dbReference type="SAM" id="MobiDB-lite"/>
    </source>
</evidence>